<evidence type="ECO:0000259" key="13">
    <source>
        <dbReference type="Pfam" id="PF07715"/>
    </source>
</evidence>
<dbReference type="GO" id="GO:0009279">
    <property type="term" value="C:cell outer membrane"/>
    <property type="evidence" value="ECO:0007669"/>
    <property type="project" value="UniProtKB-SubCell"/>
</dbReference>
<dbReference type="Pfam" id="PF07715">
    <property type="entry name" value="Plug"/>
    <property type="match status" value="1"/>
</dbReference>
<evidence type="ECO:0000256" key="9">
    <source>
        <dbReference type="ARBA" id="ARBA00023237"/>
    </source>
</evidence>
<dbReference type="Pfam" id="PF00593">
    <property type="entry name" value="TonB_dep_Rec_b-barrel"/>
    <property type="match status" value="1"/>
</dbReference>
<keyword evidence="8" id="KW-0675">Receptor</keyword>
<keyword evidence="5" id="KW-0732">Signal</keyword>
<dbReference type="KEGG" id="vab:WPS_29020"/>
<keyword evidence="6 10" id="KW-0798">TonB box</keyword>
<sequence length="1182" mass="124979">MAIPHSVRRGIVAVLLLVAFVLQGTTSVLAGTTGSLSGTVVDSQSQKPIGGASVTASSPSQSATTKTDATGHFSFLSLAPDTYSVSVAGTGTYDASTVNGVTIQADTAQSISLSQTSKLKVIGTVASRAASALVKPGTTADVYSVSPTTQDKASAFGGGGTLNSAFSALTTVPGVYVAPNQNGYIGAGATLSIRGGDYDQIGYELDGVPVNRAFDNYPSGPASSLGQQELQVYTGAPAANAEANGISGYINQVIRTGTAPATRNLTLGIGSPTMYNKIAFEAGGANPSRTFSYYLGAGAYNQNYRYYDQFNGAALQQNYGAPLAQCASATTAPSCNGGPGVDYTNGGTTPAYVLGNYVADSVAEVRDRDTVANFHFGLPRKDGNRDDIQILYDNNFIDNLSYTSTNDQGGAAYLDAIGVGVPAYIDAYQSSLKTGTLLPVTFTGGGTSAYLFPQSPNGRLNGIQNCSLATNTLSNGCIEPNRRDAFVNNQGIVKAQYQHNFGTNAFLRVYGYTYYSDWLQTGPQSSFQNYLGFVPADYELHSHTRGVSAQFTDQLNSQHLLSIQGSYTTSNTLRDNNQQYINGLYGPNSRNRYTVIGGLVDSSNPGNGICYSQTAVAGVHAAVNCYNGSGSNLNSKNTGFFTLQQALAGTVPAASGTCGTGPCQYLVLNNGQYATYNTVTPKFTAASITDNWKPSDRINISLGLRYDQFQFNGSDTTNGGLARQFYYAAWNQQFPTAQQFNVSAQTFTYNELEPRFGITYTVDPRTVLRASYGRYAEAPNSAFEQYNFLQSSAPINLKNFVLNGIGNTPGHGDVIKPSVANNYDFSFEHQFKGDTSIKLTPFLRKTQDQIQQFYLDQKTNFVSGVNVGAQTSQGFEFELDKGDFSRNGLAAKLSFAYTNSYITYKRLKNGVGVIDGFNTAISAYNGFTKAGGGAPCYTTAGAADTACAAGSIANPYYNAPIQPLMDVNGKYATYDTFPGGVGAGGYTQYGAPYVGTLLVQYKRGPLAITPALQYTGGVRYGVPLSNQGIDPTSCGAGLASSVAGDPRYPYGAVGGSPFDATNCGTLAAIPNVYTGRFDNVGAFVAPSNLLLHTQITYDVNKRVTLVGNFANILNTCFGGTKVPFSVNKACGYTATYGAGSGPVPFGNAYNPGNALQPFLRTPYDPTFSGFPFNMYFEARIKI</sequence>
<comment type="similarity">
    <text evidence="10">Belongs to the TonB-dependent receptor family.</text>
</comment>
<organism evidence="14 15">
    <name type="scientific">Vulcanimicrobium alpinum</name>
    <dbReference type="NCBI Taxonomy" id="3016050"/>
    <lineage>
        <taxon>Bacteria</taxon>
        <taxon>Bacillati</taxon>
        <taxon>Vulcanimicrobiota</taxon>
        <taxon>Vulcanimicrobiia</taxon>
        <taxon>Vulcanimicrobiales</taxon>
        <taxon>Vulcanimicrobiaceae</taxon>
        <taxon>Vulcanimicrobium</taxon>
    </lineage>
</organism>
<reference evidence="14 15" key="1">
    <citation type="journal article" date="2022" name="ISME Commun">
        <title>Vulcanimicrobium alpinus gen. nov. sp. nov., the first cultivated representative of the candidate phylum 'Eremiobacterota', is a metabolically versatile aerobic anoxygenic phototroph.</title>
        <authorList>
            <person name="Yabe S."/>
            <person name="Muto K."/>
            <person name="Abe K."/>
            <person name="Yokota A."/>
            <person name="Staudigel H."/>
            <person name="Tebo B.M."/>
        </authorList>
    </citation>
    <scope>NUCLEOTIDE SEQUENCE [LARGE SCALE GENOMIC DNA]</scope>
    <source>
        <strain evidence="14 15">WC8-2</strain>
    </source>
</reference>
<dbReference type="InterPro" id="IPR036942">
    <property type="entry name" value="Beta-barrel_TonB_sf"/>
</dbReference>
<keyword evidence="4" id="KW-0812">Transmembrane</keyword>
<evidence type="ECO:0000256" key="8">
    <source>
        <dbReference type="ARBA" id="ARBA00023170"/>
    </source>
</evidence>
<name>A0AAN1XZI0_UNVUL</name>
<evidence type="ECO:0008006" key="16">
    <source>
        <dbReference type="Google" id="ProtNLM"/>
    </source>
</evidence>
<evidence type="ECO:0000259" key="12">
    <source>
        <dbReference type="Pfam" id="PF00593"/>
    </source>
</evidence>
<accession>A0AAN1XZI0</accession>
<keyword evidence="9" id="KW-0998">Cell outer membrane</keyword>
<dbReference type="GO" id="GO:0015344">
    <property type="term" value="F:siderophore uptake transmembrane transporter activity"/>
    <property type="evidence" value="ECO:0007669"/>
    <property type="project" value="TreeGrafter"/>
</dbReference>
<evidence type="ECO:0000256" key="1">
    <source>
        <dbReference type="ARBA" id="ARBA00004571"/>
    </source>
</evidence>
<keyword evidence="15" id="KW-1185">Reference proteome</keyword>
<proteinExistence type="inferred from homology"/>
<keyword evidence="7 10" id="KW-0472">Membrane</keyword>
<dbReference type="InterPro" id="IPR008969">
    <property type="entry name" value="CarboxyPept-like_regulatory"/>
</dbReference>
<keyword evidence="2" id="KW-0813">Transport</keyword>
<dbReference type="Proteomes" id="UP001317532">
    <property type="component" value="Chromosome"/>
</dbReference>
<protein>
    <recommendedName>
        <fullName evidence="16">TonB-dependent receptor</fullName>
    </recommendedName>
</protein>
<dbReference type="RefSeq" id="WP_317995204.1">
    <property type="nucleotide sequence ID" value="NZ_AP025523.1"/>
</dbReference>
<evidence type="ECO:0000256" key="5">
    <source>
        <dbReference type="ARBA" id="ARBA00022729"/>
    </source>
</evidence>
<dbReference type="Gene3D" id="2.60.40.1120">
    <property type="entry name" value="Carboxypeptidase-like, regulatory domain"/>
    <property type="match status" value="1"/>
</dbReference>
<evidence type="ECO:0000256" key="7">
    <source>
        <dbReference type="ARBA" id="ARBA00023136"/>
    </source>
</evidence>
<feature type="domain" description="TonB-dependent receptor plug" evidence="13">
    <location>
        <begin position="165"/>
        <end position="248"/>
    </location>
</feature>
<evidence type="ECO:0000256" key="6">
    <source>
        <dbReference type="ARBA" id="ARBA00023077"/>
    </source>
</evidence>
<dbReference type="InterPro" id="IPR000531">
    <property type="entry name" value="Beta-barrel_TonB"/>
</dbReference>
<evidence type="ECO:0000313" key="15">
    <source>
        <dbReference type="Proteomes" id="UP001317532"/>
    </source>
</evidence>
<dbReference type="PANTHER" id="PTHR30069:SF29">
    <property type="entry name" value="HEMOGLOBIN AND HEMOGLOBIN-HAPTOGLOBIN-BINDING PROTEIN 1-RELATED"/>
    <property type="match status" value="1"/>
</dbReference>
<dbReference type="InterPro" id="IPR012910">
    <property type="entry name" value="Plug_dom"/>
</dbReference>
<dbReference type="PANTHER" id="PTHR30069">
    <property type="entry name" value="TONB-DEPENDENT OUTER MEMBRANE RECEPTOR"/>
    <property type="match status" value="1"/>
</dbReference>
<feature type="compositionally biased region" description="Polar residues" evidence="11">
    <location>
        <begin position="54"/>
        <end position="65"/>
    </location>
</feature>
<evidence type="ECO:0000256" key="2">
    <source>
        <dbReference type="ARBA" id="ARBA00022448"/>
    </source>
</evidence>
<dbReference type="SUPFAM" id="SSF56935">
    <property type="entry name" value="Porins"/>
    <property type="match status" value="1"/>
</dbReference>
<gene>
    <name evidence="14" type="ORF">WPS_29020</name>
</gene>
<dbReference type="EMBL" id="AP025523">
    <property type="protein sequence ID" value="BDE07626.1"/>
    <property type="molecule type" value="Genomic_DNA"/>
</dbReference>
<dbReference type="Gene3D" id="2.170.130.10">
    <property type="entry name" value="TonB-dependent receptor, plug domain"/>
    <property type="match status" value="1"/>
</dbReference>
<evidence type="ECO:0000256" key="4">
    <source>
        <dbReference type="ARBA" id="ARBA00022692"/>
    </source>
</evidence>
<dbReference type="Pfam" id="PF13620">
    <property type="entry name" value="CarboxypepD_reg"/>
    <property type="match status" value="1"/>
</dbReference>
<dbReference type="InterPro" id="IPR037066">
    <property type="entry name" value="Plug_dom_sf"/>
</dbReference>
<evidence type="ECO:0000256" key="11">
    <source>
        <dbReference type="SAM" id="MobiDB-lite"/>
    </source>
</evidence>
<dbReference type="SUPFAM" id="SSF49464">
    <property type="entry name" value="Carboxypeptidase regulatory domain-like"/>
    <property type="match status" value="1"/>
</dbReference>
<evidence type="ECO:0000256" key="3">
    <source>
        <dbReference type="ARBA" id="ARBA00022452"/>
    </source>
</evidence>
<feature type="domain" description="TonB-dependent receptor-like beta-barrel" evidence="12">
    <location>
        <begin position="499"/>
        <end position="1112"/>
    </location>
</feature>
<feature type="region of interest" description="Disordered" evidence="11">
    <location>
        <begin position="40"/>
        <end position="65"/>
    </location>
</feature>
<dbReference type="Gene3D" id="2.40.170.20">
    <property type="entry name" value="TonB-dependent receptor, beta-barrel domain"/>
    <property type="match status" value="1"/>
</dbReference>
<evidence type="ECO:0000256" key="10">
    <source>
        <dbReference type="RuleBase" id="RU003357"/>
    </source>
</evidence>
<evidence type="ECO:0000313" key="14">
    <source>
        <dbReference type="EMBL" id="BDE07626.1"/>
    </source>
</evidence>
<dbReference type="InterPro" id="IPR039426">
    <property type="entry name" value="TonB-dep_rcpt-like"/>
</dbReference>
<dbReference type="AlphaFoldDB" id="A0AAN1XZI0"/>
<keyword evidence="3" id="KW-1134">Transmembrane beta strand</keyword>
<comment type="subcellular location">
    <subcellularLocation>
        <location evidence="1">Cell outer membrane</location>
        <topology evidence="1">Multi-pass membrane protein</topology>
    </subcellularLocation>
</comment>
<dbReference type="GO" id="GO:0044718">
    <property type="term" value="P:siderophore transmembrane transport"/>
    <property type="evidence" value="ECO:0007669"/>
    <property type="project" value="TreeGrafter"/>
</dbReference>